<dbReference type="OrthoDB" id="3663728at2759"/>
<evidence type="ECO:0000313" key="2">
    <source>
        <dbReference type="Proteomes" id="UP000053841"/>
    </source>
</evidence>
<gene>
    <name evidence="1" type="ORF">COCCADRAFT_23548</name>
</gene>
<dbReference type="RefSeq" id="XP_007708921.1">
    <property type="nucleotide sequence ID" value="XM_007710731.1"/>
</dbReference>
<accession>W6YGL0</accession>
<dbReference type="EMBL" id="KI964558">
    <property type="protein sequence ID" value="EUC36783.1"/>
    <property type="molecule type" value="Genomic_DNA"/>
</dbReference>
<protein>
    <submittedName>
        <fullName evidence="1">Uncharacterized protein</fullName>
    </submittedName>
</protein>
<evidence type="ECO:0000313" key="1">
    <source>
        <dbReference type="EMBL" id="EUC36783.1"/>
    </source>
</evidence>
<keyword evidence="2" id="KW-1185">Reference proteome</keyword>
<name>W6YGL0_COCC2</name>
<dbReference type="AlphaFoldDB" id="W6YGL0"/>
<proteinExistence type="predicted"/>
<dbReference type="GeneID" id="19145429"/>
<organism evidence="1 2">
    <name type="scientific">Cochliobolus carbonum (strain 26-R-13)</name>
    <name type="common">Maize leaf spot fungus</name>
    <name type="synonym">Bipolaris zeicola</name>
    <dbReference type="NCBI Taxonomy" id="930089"/>
    <lineage>
        <taxon>Eukaryota</taxon>
        <taxon>Fungi</taxon>
        <taxon>Dikarya</taxon>
        <taxon>Ascomycota</taxon>
        <taxon>Pezizomycotina</taxon>
        <taxon>Dothideomycetes</taxon>
        <taxon>Pleosporomycetidae</taxon>
        <taxon>Pleosporales</taxon>
        <taxon>Pleosporineae</taxon>
        <taxon>Pleosporaceae</taxon>
        <taxon>Bipolaris</taxon>
    </lineage>
</organism>
<dbReference type="KEGG" id="bze:COCCADRAFT_23548"/>
<dbReference type="Proteomes" id="UP000053841">
    <property type="component" value="Unassembled WGS sequence"/>
</dbReference>
<reference evidence="1 2" key="1">
    <citation type="journal article" date="2013" name="PLoS Genet.">
        <title>Comparative genome structure, secondary metabolite, and effector coding capacity across Cochliobolus pathogens.</title>
        <authorList>
            <person name="Condon B.J."/>
            <person name="Leng Y."/>
            <person name="Wu D."/>
            <person name="Bushley K.E."/>
            <person name="Ohm R.A."/>
            <person name="Otillar R."/>
            <person name="Martin J."/>
            <person name="Schackwitz W."/>
            <person name="Grimwood J."/>
            <person name="MohdZainudin N."/>
            <person name="Xue C."/>
            <person name="Wang R."/>
            <person name="Manning V.A."/>
            <person name="Dhillon B."/>
            <person name="Tu Z.J."/>
            <person name="Steffenson B.J."/>
            <person name="Salamov A."/>
            <person name="Sun H."/>
            <person name="Lowry S."/>
            <person name="LaButti K."/>
            <person name="Han J."/>
            <person name="Copeland A."/>
            <person name="Lindquist E."/>
            <person name="Barry K."/>
            <person name="Schmutz J."/>
            <person name="Baker S.E."/>
            <person name="Ciuffetti L.M."/>
            <person name="Grigoriev I.V."/>
            <person name="Zhong S."/>
            <person name="Turgeon B.G."/>
        </authorList>
    </citation>
    <scope>NUCLEOTIDE SEQUENCE [LARGE SCALE GENOMIC DNA]</scope>
    <source>
        <strain evidence="1 2">26-R-13</strain>
    </source>
</reference>
<dbReference type="HOGENOM" id="CLU_070103_0_0_1"/>
<sequence>MNRNDACSVPVHSVIFYFHRACTVLSYSSPRDNGFLSVPGDTLSRDSTKQEQLESVKLILDGIRWRFQMQERFILVWHEMVKHRFLSMECIMRIDLRSAMSSDTLRALNSVIQRFEYMQDLINGPRGRSERIPKGSLRGYFEHPTHWLTTLIARCGTNNIAKAVDWLETSQYFGPMLGKDPLGRVKEVDYVDYVYGIVKLFGLEDNPLDDVDDVDSINDIDIIEVKGPDESKYINYPKGEFSTLTNHRIGFILPHGQNIRAWAILTAKGYEDVLNSYVDMGGAGWKMDPQFAAILQEFSQSVPSEYETVLETKREGM</sequence>